<protein>
    <submittedName>
        <fullName evidence="1">Uncharacterized protein</fullName>
    </submittedName>
</protein>
<organism evidence="1 2">
    <name type="scientific">Lipomyces orientalis</name>
    <dbReference type="NCBI Taxonomy" id="1233043"/>
    <lineage>
        <taxon>Eukaryota</taxon>
        <taxon>Fungi</taxon>
        <taxon>Dikarya</taxon>
        <taxon>Ascomycota</taxon>
        <taxon>Saccharomycotina</taxon>
        <taxon>Lipomycetes</taxon>
        <taxon>Lipomycetales</taxon>
        <taxon>Lipomycetaceae</taxon>
        <taxon>Lipomyces</taxon>
    </lineage>
</organism>
<name>A0ACC3TGV8_9ASCO</name>
<dbReference type="EMBL" id="MU970140">
    <property type="protein sequence ID" value="KAK9320200.1"/>
    <property type="molecule type" value="Genomic_DNA"/>
</dbReference>
<keyword evidence="2" id="KW-1185">Reference proteome</keyword>
<sequence>MTFDDVKEQTIAFEDPVRIRDADEEAATTTPKLRRRDSNISNGGNSRRRDSIDPAAALPIAYRTIYSAGIDIDRSMGIDEPGDQKKRDDLKKAGSKTAKELSELDWHTVSLNELYTRLSTSPVEGLSIEQVQRRLAECGKNTPSRPPSHHLRDLFSYFFGGFGSILLVASILVLVSWKPLGNPPAVTNLALAIVLLAVFFIQAAFNAWQDFSSSRVMASITGMLPDECHILRDGARTTVVATEIVPGDVLFFKAGIKLPADVRLIQVSSDSKFNRSILTGESIPLPATVDSTDDNYLETRCIGLQGTFCSSGSGVGVVLSTGDRTVFGRIARLAAQPNTGMTTLQKEVFLFCVVISMLMAVMIVIVIIVWATWLRKDHPGWINVPMLVVSCVSVAVAFIPEGLPIAVTASLTITANLMRKNKILCKSLKTVETLGAVSVICTDKTGTLTKNNMWVTESAIGYLEMTPRQAVDRQMTTKSKLQSNTALDQLHSVASLCNAGEFDVATSHLPLEQRKIDGDATDQAVLRFAETLGSVAEARAMWNRRYELPFNSKNKFMISVFSLEKRIGPNITLTGIESQTYTGDELLLTIKGAPDILVTRCDKYIDPDGVSCALDSNTRAAIENTKNKWSREGKRVILLARKVLPPSSTVASPSSWKFEREVMEYASSGLTLVGMVGIIDPPREEIPEVISTLRKAGIRIFMVTGDFVLTAEAIARECRIISNPSDRVHDVSYLRRDGAGEKSRSGLITSIVISGSELTTLSTLPKLRIVKELQARENIVGMTGDGVNDAPSLKAADIGIALGSGSDIAIEASDMVLLDKFDGIVEALEYGRVVFDNLKKTVAYLLPAGSYAELWPVVTNVVFGLPQILSSFLMIIICCFTDCAAATMLAFEKAESDVLLRPPRRPKHDRLVSWRLILQAYGFVGTLEAVCSFAMSYWYLQRQGIPFSTLWLGFGAMPDGMSSGTYTRRLNEASSIYFVNLVVMQWFNLMAVRTRRQSIFQTPPIFNKKTQNLYLFPAILFALLMTFFWLYIPTFQTSLGTTSVPVMYFFLPMAFGLCILLLEEGRKYAVRRYPKSILAKCAW</sequence>
<reference evidence="2" key="1">
    <citation type="journal article" date="2024" name="Front. Bioeng. Biotechnol.">
        <title>Genome-scale model development and genomic sequencing of the oleaginous clade Lipomyces.</title>
        <authorList>
            <person name="Czajka J.J."/>
            <person name="Han Y."/>
            <person name="Kim J."/>
            <person name="Mondo S.J."/>
            <person name="Hofstad B.A."/>
            <person name="Robles A."/>
            <person name="Haridas S."/>
            <person name="Riley R."/>
            <person name="LaButti K."/>
            <person name="Pangilinan J."/>
            <person name="Andreopoulos W."/>
            <person name="Lipzen A."/>
            <person name="Yan J."/>
            <person name="Wang M."/>
            <person name="Ng V."/>
            <person name="Grigoriev I.V."/>
            <person name="Spatafora J.W."/>
            <person name="Magnuson J.K."/>
            <person name="Baker S.E."/>
            <person name="Pomraning K.R."/>
        </authorList>
    </citation>
    <scope>NUCLEOTIDE SEQUENCE [LARGE SCALE GENOMIC DNA]</scope>
    <source>
        <strain evidence="2">CBS 10300</strain>
    </source>
</reference>
<proteinExistence type="predicted"/>
<evidence type="ECO:0000313" key="1">
    <source>
        <dbReference type="EMBL" id="KAK9320200.1"/>
    </source>
</evidence>
<accession>A0ACC3TGV8</accession>
<evidence type="ECO:0000313" key="2">
    <source>
        <dbReference type="Proteomes" id="UP001489719"/>
    </source>
</evidence>
<comment type="caution">
    <text evidence="1">The sequence shown here is derived from an EMBL/GenBank/DDBJ whole genome shotgun (WGS) entry which is preliminary data.</text>
</comment>
<gene>
    <name evidence="1" type="ORF">V1517DRAFT_356108</name>
</gene>
<dbReference type="Proteomes" id="UP001489719">
    <property type="component" value="Unassembled WGS sequence"/>
</dbReference>